<evidence type="ECO:0008006" key="4">
    <source>
        <dbReference type="Google" id="ProtNLM"/>
    </source>
</evidence>
<accession>A0A4U1C4G5</accession>
<gene>
    <name evidence="2" type="ORF">FA045_14340</name>
</gene>
<organism evidence="2 3">
    <name type="scientific">Pedobacter cryotolerans</name>
    <dbReference type="NCBI Taxonomy" id="2571270"/>
    <lineage>
        <taxon>Bacteria</taxon>
        <taxon>Pseudomonadati</taxon>
        <taxon>Bacteroidota</taxon>
        <taxon>Sphingobacteriia</taxon>
        <taxon>Sphingobacteriales</taxon>
        <taxon>Sphingobacteriaceae</taxon>
        <taxon>Pedobacter</taxon>
    </lineage>
</organism>
<feature type="transmembrane region" description="Helical" evidence="1">
    <location>
        <begin position="7"/>
        <end position="25"/>
    </location>
</feature>
<name>A0A4U1C4G5_9SPHI</name>
<evidence type="ECO:0000313" key="2">
    <source>
        <dbReference type="EMBL" id="TKB98161.1"/>
    </source>
</evidence>
<feature type="transmembrane region" description="Helical" evidence="1">
    <location>
        <begin position="132"/>
        <end position="149"/>
    </location>
</feature>
<keyword evidence="1" id="KW-0812">Transmembrane</keyword>
<proteinExistence type="predicted"/>
<reference evidence="2 3" key="1">
    <citation type="submission" date="2019-04" db="EMBL/GenBank/DDBJ databases">
        <title>Pedobacter sp. AR-2-6 sp. nov., isolated from Arctic soil.</title>
        <authorList>
            <person name="Dahal R.H."/>
            <person name="Kim D.-U."/>
        </authorList>
    </citation>
    <scope>NUCLEOTIDE SEQUENCE [LARGE SCALE GENOMIC DNA]</scope>
    <source>
        <strain evidence="2 3">AR-2-6</strain>
    </source>
</reference>
<feature type="transmembrane region" description="Helical" evidence="1">
    <location>
        <begin position="31"/>
        <end position="49"/>
    </location>
</feature>
<evidence type="ECO:0000313" key="3">
    <source>
        <dbReference type="Proteomes" id="UP000310477"/>
    </source>
</evidence>
<dbReference type="Proteomes" id="UP000310477">
    <property type="component" value="Unassembled WGS sequence"/>
</dbReference>
<keyword evidence="1" id="KW-0472">Membrane</keyword>
<dbReference type="AlphaFoldDB" id="A0A4U1C4G5"/>
<dbReference type="InterPro" id="IPR049713">
    <property type="entry name" value="Pr6Pr-like"/>
</dbReference>
<feature type="transmembrane region" description="Helical" evidence="1">
    <location>
        <begin position="169"/>
        <end position="189"/>
    </location>
</feature>
<feature type="transmembrane region" description="Helical" evidence="1">
    <location>
        <begin position="102"/>
        <end position="120"/>
    </location>
</feature>
<keyword evidence="1" id="KW-1133">Transmembrane helix</keyword>
<dbReference type="RefSeq" id="WP_136877774.1">
    <property type="nucleotide sequence ID" value="NZ_SWBO01000009.1"/>
</dbReference>
<dbReference type="NCBIfam" id="NF038065">
    <property type="entry name" value="Pr6Pr"/>
    <property type="match status" value="1"/>
</dbReference>
<keyword evidence="3" id="KW-1185">Reference proteome</keyword>
<sequence>MKKYVEIAMVLIAWFALILQLIILKDSLANYFSYFTILSNLLVAISLTSELLASPTSFGKIFSLPKTKSAIALYILIVGLVYNLVLRGMWEPKGWQLVADNLLHVVVPLAYFSYWVVFVNKVSLVWKDMISWTYFPLVYLAYSLIRGYFVNWYPYPFLDVTKFGYQQVLINTFFIVLAFISIGLAMIYYNKLMTRNR</sequence>
<feature type="transmembrane region" description="Helical" evidence="1">
    <location>
        <begin position="70"/>
        <end position="90"/>
    </location>
</feature>
<protein>
    <recommendedName>
        <fullName evidence="4">FAR-17a/AIG1-like protein</fullName>
    </recommendedName>
</protein>
<dbReference type="EMBL" id="SWBO01000009">
    <property type="protein sequence ID" value="TKB98161.1"/>
    <property type="molecule type" value="Genomic_DNA"/>
</dbReference>
<comment type="caution">
    <text evidence="2">The sequence shown here is derived from an EMBL/GenBank/DDBJ whole genome shotgun (WGS) entry which is preliminary data.</text>
</comment>
<dbReference type="OrthoDB" id="9809977at2"/>
<evidence type="ECO:0000256" key="1">
    <source>
        <dbReference type="SAM" id="Phobius"/>
    </source>
</evidence>